<organism evidence="1 2">
    <name type="scientific">Rhodospira trueperi</name>
    <dbReference type="NCBI Taxonomy" id="69960"/>
    <lineage>
        <taxon>Bacteria</taxon>
        <taxon>Pseudomonadati</taxon>
        <taxon>Pseudomonadota</taxon>
        <taxon>Alphaproteobacteria</taxon>
        <taxon>Rhodospirillales</taxon>
        <taxon>Rhodospirillaceae</taxon>
        <taxon>Rhodospira</taxon>
    </lineage>
</organism>
<keyword evidence="2" id="KW-1185">Reference proteome</keyword>
<proteinExistence type="predicted"/>
<dbReference type="STRING" id="69960.SAMN05421720_106232"/>
<evidence type="ECO:0000313" key="2">
    <source>
        <dbReference type="Proteomes" id="UP000199412"/>
    </source>
</evidence>
<dbReference type="OrthoDB" id="7579869at2"/>
<dbReference type="EMBL" id="FNAP01000006">
    <property type="protein sequence ID" value="SDE43099.1"/>
    <property type="molecule type" value="Genomic_DNA"/>
</dbReference>
<evidence type="ECO:0000313" key="1">
    <source>
        <dbReference type="EMBL" id="SDE43099.1"/>
    </source>
</evidence>
<dbReference type="RefSeq" id="WP_092785854.1">
    <property type="nucleotide sequence ID" value="NZ_FNAP01000006.1"/>
</dbReference>
<dbReference type="AlphaFoldDB" id="A0A1G7CUW9"/>
<sequence length="405" mass="41169">MSIIYPTLHLLARPTATPSSLSVTRASAATCVSALGRVETVPADTLRHDFDPDTGAYRGWLVEEARTNAILHSETFSDVLWVTDAASVATGSVTAPDGVGAADLITENSASAIHALYQEDLSFTAGQAYALSIFARSNGRERLQVILPSTAFGAVQSAVFNLVAGTVDATEGTPSVTMEALADGWYRCAITATATITVALAPVHFRLRDTTGFSTYTGDGSSGVHVWGAQLEAGTGPTSYIPTAATTATRAADQVTLALADGAFNPFEGSFLVRGTVPAGQSATLADLHDGTTSNSLSVTLDASGGGSADVTVISGGATVASFSASGVTGGAQVRCAVGFAADDFALVLTGAAEVADTDGAVPSGLTTLTLGGAADGTVGPRCWVRQIGLFPRRMAEPDLQTITV</sequence>
<name>A0A1G7CUW9_9PROT</name>
<gene>
    <name evidence="1" type="ORF">SAMN05421720_106232</name>
</gene>
<protein>
    <submittedName>
        <fullName evidence="1">Uncharacterized protein</fullName>
    </submittedName>
</protein>
<dbReference type="Proteomes" id="UP000199412">
    <property type="component" value="Unassembled WGS sequence"/>
</dbReference>
<reference evidence="1 2" key="1">
    <citation type="submission" date="2016-10" db="EMBL/GenBank/DDBJ databases">
        <authorList>
            <person name="de Groot N.N."/>
        </authorList>
    </citation>
    <scope>NUCLEOTIDE SEQUENCE [LARGE SCALE GENOMIC DNA]</scope>
    <source>
        <strain evidence="1 2">ATCC 700224</strain>
    </source>
</reference>
<accession>A0A1G7CUW9</accession>